<dbReference type="Gene3D" id="1.10.3210.10">
    <property type="entry name" value="Hypothetical protein af1432"/>
    <property type="match status" value="1"/>
</dbReference>
<feature type="domain" description="TGS" evidence="2">
    <location>
        <begin position="409"/>
        <end position="470"/>
    </location>
</feature>
<dbReference type="InterPro" id="IPR045865">
    <property type="entry name" value="ACT-like_dom_sf"/>
</dbReference>
<dbReference type="PANTHER" id="PTHR21262">
    <property type="entry name" value="GUANOSINE-3',5'-BIS DIPHOSPHATE 3'-PYROPHOSPHOHYDROLASE"/>
    <property type="match status" value="1"/>
</dbReference>
<dbReference type="CDD" id="cd00077">
    <property type="entry name" value="HDc"/>
    <property type="match status" value="1"/>
</dbReference>
<dbReference type="PROSITE" id="PS51880">
    <property type="entry name" value="TGS"/>
    <property type="match status" value="1"/>
</dbReference>
<dbReference type="InterPro" id="IPR002912">
    <property type="entry name" value="ACT_dom"/>
</dbReference>
<comment type="similarity">
    <text evidence="1">Belongs to the relA/spoT family.</text>
</comment>
<proteinExistence type="inferred from homology"/>
<dbReference type="Pfam" id="PF13328">
    <property type="entry name" value="HD_4"/>
    <property type="match status" value="1"/>
</dbReference>
<accession>A0ABS9BKE2</accession>
<dbReference type="Pfam" id="PF02824">
    <property type="entry name" value="TGS"/>
    <property type="match status" value="1"/>
</dbReference>
<dbReference type="SMART" id="SM00471">
    <property type="entry name" value="HDc"/>
    <property type="match status" value="1"/>
</dbReference>
<dbReference type="InterPro" id="IPR003607">
    <property type="entry name" value="HD/PDEase_dom"/>
</dbReference>
<dbReference type="SUPFAM" id="SSF55021">
    <property type="entry name" value="ACT-like"/>
    <property type="match status" value="1"/>
</dbReference>
<dbReference type="SUPFAM" id="SSF109604">
    <property type="entry name" value="HD-domain/PDEase-like"/>
    <property type="match status" value="1"/>
</dbReference>
<evidence type="ECO:0000256" key="1">
    <source>
        <dbReference type="RuleBase" id="RU003847"/>
    </source>
</evidence>
<sequence>METVAVIPKYNLTEEQEKKLILREYRALLRCLKPKLKPGDKELVRIAFEMAADAHKTMRRKSGEPYILHPLAVARICVEEIGLGVRSTICSLLHDTVEDTDITLDDIERQFGSEIARIVDGLTKIANVIDVNASQQAENFKKILLTLTDDPRVILIKLSDRLHNMRTLESMKREKQLKIASETVYVYSPLAHRMGLYTIKTEMEDLAMKYMEPDVYKEIARKLAETKRERTRYINEFIRPLRENIEKTGFNFEIHGRPKSIHSIWNKMKKKGVSFEEVYDLFAIRVILDSPTEREKEDCWKVYSMITDEYTPSPERLRDWLSNPKSNGYEALHTTVMGPQGKWVEVQIRTKRMNEIAEKGLAAHWKYKEGAADESRFDKWFHQIREVLQTPDNDSVDFLQDFKTSFLAEEIYVYTPKGDVKMLPVGSTALDFAFSIHSAVGARCIGAKVNHKLVPLSHKLRSGDQIEIITSNKQKPSEDWLNFVVTAKAKTKIKDALKEEKRKIAEDGKYIVQRKLEGMGAGYSTHNTEILAEFYKQPSLLDFFYQVATRGIDLKELSEFNVLGDKLEAPKPVKPVEEKNEHPTISDFSKKDTELIIFGESSDKIMYNLANCCKPIPGDDVFGFVTTGKGLTIHRTNCPNASKLLANYGHRVVKTKWAKNKEISFLTGLNIIGLDDVGVVNKITNLISGEMKINISALSIEAKEGIFRGAIKVFVHDKEELDELVARLKGLSGIHSVDRFDAELS</sequence>
<dbReference type="SUPFAM" id="SSF81301">
    <property type="entry name" value="Nucleotidyltransferase"/>
    <property type="match status" value="1"/>
</dbReference>
<dbReference type="RefSeq" id="WP_234867067.1">
    <property type="nucleotide sequence ID" value="NZ_JAKEVY010000004.1"/>
</dbReference>
<dbReference type="InterPro" id="IPR043519">
    <property type="entry name" value="NT_sf"/>
</dbReference>
<dbReference type="PANTHER" id="PTHR21262:SF31">
    <property type="entry name" value="GTP PYROPHOSPHOKINASE"/>
    <property type="match status" value="1"/>
</dbReference>
<reference evidence="3 4" key="1">
    <citation type="submission" date="2022-01" db="EMBL/GenBank/DDBJ databases">
        <title>Flavihumibacter sp. nov., isolated from sediment of a river.</title>
        <authorList>
            <person name="Liu H."/>
        </authorList>
    </citation>
    <scope>NUCLEOTIDE SEQUENCE [LARGE SCALE GENOMIC DNA]</scope>
    <source>
        <strain evidence="3 4">RY-1</strain>
    </source>
</reference>
<dbReference type="Gene3D" id="3.30.70.260">
    <property type="match status" value="1"/>
</dbReference>
<dbReference type="SMART" id="SM00954">
    <property type="entry name" value="RelA_SpoT"/>
    <property type="match status" value="1"/>
</dbReference>
<evidence type="ECO:0000313" key="3">
    <source>
        <dbReference type="EMBL" id="MCF1716116.1"/>
    </source>
</evidence>
<dbReference type="InterPro" id="IPR033655">
    <property type="entry name" value="TGS_RelA/SpoT"/>
</dbReference>
<evidence type="ECO:0000259" key="2">
    <source>
        <dbReference type="PROSITE" id="PS51880"/>
    </source>
</evidence>
<dbReference type="Pfam" id="PF13291">
    <property type="entry name" value="ACT_4"/>
    <property type="match status" value="1"/>
</dbReference>
<dbReference type="InterPro" id="IPR004095">
    <property type="entry name" value="TGS"/>
</dbReference>
<comment type="caution">
    <text evidence="3">The sequence shown here is derived from an EMBL/GenBank/DDBJ whole genome shotgun (WGS) entry which is preliminary data.</text>
</comment>
<name>A0ABS9BKE2_9BACT</name>
<comment type="function">
    <text evidence="1">In eubacteria ppGpp (guanosine 3'-diphosphate 5'-diphosphate) is a mediator of the stringent response that coordinates a variety of cellular activities in response to changes in nutritional abundance.</text>
</comment>
<dbReference type="SUPFAM" id="SSF81271">
    <property type="entry name" value="TGS-like"/>
    <property type="match status" value="1"/>
</dbReference>
<dbReference type="CDD" id="cd01668">
    <property type="entry name" value="TGS_RSH"/>
    <property type="match status" value="1"/>
</dbReference>
<dbReference type="Gene3D" id="3.30.460.10">
    <property type="entry name" value="Beta Polymerase, domain 2"/>
    <property type="match status" value="1"/>
</dbReference>
<dbReference type="EMBL" id="JAKEVY010000004">
    <property type="protein sequence ID" value="MCF1716116.1"/>
    <property type="molecule type" value="Genomic_DNA"/>
</dbReference>
<keyword evidence="4" id="KW-1185">Reference proteome</keyword>
<dbReference type="InterPro" id="IPR012676">
    <property type="entry name" value="TGS-like"/>
</dbReference>
<evidence type="ECO:0000313" key="4">
    <source>
        <dbReference type="Proteomes" id="UP001200145"/>
    </source>
</evidence>
<dbReference type="Gene3D" id="3.10.20.30">
    <property type="match status" value="1"/>
</dbReference>
<dbReference type="Pfam" id="PF04607">
    <property type="entry name" value="RelA_SpoT"/>
    <property type="match status" value="1"/>
</dbReference>
<dbReference type="InterPro" id="IPR004811">
    <property type="entry name" value="RelA/Spo_fam"/>
</dbReference>
<dbReference type="InterPro" id="IPR012675">
    <property type="entry name" value="Beta-grasp_dom_sf"/>
</dbReference>
<dbReference type="Proteomes" id="UP001200145">
    <property type="component" value="Unassembled WGS sequence"/>
</dbReference>
<organism evidence="3 4">
    <name type="scientific">Flavihumibacter fluminis</name>
    <dbReference type="NCBI Taxonomy" id="2909236"/>
    <lineage>
        <taxon>Bacteria</taxon>
        <taxon>Pseudomonadati</taxon>
        <taxon>Bacteroidota</taxon>
        <taxon>Chitinophagia</taxon>
        <taxon>Chitinophagales</taxon>
        <taxon>Chitinophagaceae</taxon>
        <taxon>Flavihumibacter</taxon>
    </lineage>
</organism>
<dbReference type="CDD" id="cd05399">
    <property type="entry name" value="NT_Rel-Spo_like"/>
    <property type="match status" value="1"/>
</dbReference>
<dbReference type="NCBIfam" id="TIGR00691">
    <property type="entry name" value="spoT_relA"/>
    <property type="match status" value="1"/>
</dbReference>
<gene>
    <name evidence="3" type="ORF">L0U88_15855</name>
</gene>
<protein>
    <submittedName>
        <fullName evidence="3">Bifunctional (P)ppGpp synthetase/guanosine-3',5'-bis(Diphosphate) 3'-pyrophosphohydrolase</fullName>
    </submittedName>
</protein>
<dbReference type="InterPro" id="IPR007685">
    <property type="entry name" value="RelA_SpoT"/>
</dbReference>